<keyword evidence="1" id="KW-0472">Membrane</keyword>
<feature type="transmembrane region" description="Helical" evidence="1">
    <location>
        <begin position="20"/>
        <end position="43"/>
    </location>
</feature>
<dbReference type="AlphaFoldDB" id="A0A5B9QZB4"/>
<accession>A0A5B9QZB4</accession>
<sequence>MRFPKPWSKKRGSRQAGRAIAGTVGEAGFFAAVFLAGVFILALTLAQRFVVGPWPPLATGLGFWTLIALAIAMIGFGGTMLLLGILQIGASSERRNALARRAEEIELIGGTGTEFPAVPRGVNLTDSPGMRLTYRLPATSWPGKRLAAAAALALMWNAVWLVLLVVVIAGFWSQQPRWVLTGLLFPLAGIGVWVLRHYARCLRQTSGVGATIVEIDEHPLQPGGSYRAYVGQLGRMTLRRIRIELICEEESTFRQGTDVRIDRNPVLSQIILDQYDVTIDLGRPWEQEFELKIPADAMHSFRSPHNAVHWKIIVSGEARPWPSFCQSFPVVVQPASPLPRRSPR</sequence>
<gene>
    <name evidence="2" type="ORF">UC8_48070</name>
</gene>
<evidence type="ECO:0000313" key="2">
    <source>
        <dbReference type="EMBL" id="QEG42765.1"/>
    </source>
</evidence>
<feature type="transmembrane region" description="Helical" evidence="1">
    <location>
        <begin position="63"/>
        <end position="86"/>
    </location>
</feature>
<dbReference type="Proteomes" id="UP000325286">
    <property type="component" value="Chromosome"/>
</dbReference>
<dbReference type="RefSeq" id="WP_084426091.1">
    <property type="nucleotide sequence ID" value="NZ_CP042914.1"/>
</dbReference>
<name>A0A5B9QZB4_9BACT</name>
<dbReference type="KEGG" id="rul:UC8_48070"/>
<keyword evidence="1" id="KW-1133">Transmembrane helix</keyword>
<evidence type="ECO:0000313" key="3">
    <source>
        <dbReference type="Proteomes" id="UP000325286"/>
    </source>
</evidence>
<dbReference type="OrthoDB" id="239334at2"/>
<evidence type="ECO:0000256" key="1">
    <source>
        <dbReference type="SAM" id="Phobius"/>
    </source>
</evidence>
<feature type="transmembrane region" description="Helical" evidence="1">
    <location>
        <begin position="178"/>
        <end position="195"/>
    </location>
</feature>
<feature type="transmembrane region" description="Helical" evidence="1">
    <location>
        <begin position="146"/>
        <end position="172"/>
    </location>
</feature>
<protein>
    <submittedName>
        <fullName evidence="2">Uncharacterized protein</fullName>
    </submittedName>
</protein>
<organism evidence="2 3">
    <name type="scientific">Roseimaritima ulvae</name>
    <dbReference type="NCBI Taxonomy" id="980254"/>
    <lineage>
        <taxon>Bacteria</taxon>
        <taxon>Pseudomonadati</taxon>
        <taxon>Planctomycetota</taxon>
        <taxon>Planctomycetia</taxon>
        <taxon>Pirellulales</taxon>
        <taxon>Pirellulaceae</taxon>
        <taxon>Roseimaritima</taxon>
    </lineage>
</organism>
<dbReference type="EMBL" id="CP042914">
    <property type="protein sequence ID" value="QEG42765.1"/>
    <property type="molecule type" value="Genomic_DNA"/>
</dbReference>
<reference evidence="2 3" key="1">
    <citation type="submission" date="2019-08" db="EMBL/GenBank/DDBJ databases">
        <title>Deep-cultivation of Planctomycetes and their phenomic and genomic characterization uncovers novel biology.</title>
        <authorList>
            <person name="Wiegand S."/>
            <person name="Jogler M."/>
            <person name="Boedeker C."/>
            <person name="Pinto D."/>
            <person name="Vollmers J."/>
            <person name="Rivas-Marin E."/>
            <person name="Kohn T."/>
            <person name="Peeters S.H."/>
            <person name="Heuer A."/>
            <person name="Rast P."/>
            <person name="Oberbeckmann S."/>
            <person name="Bunk B."/>
            <person name="Jeske O."/>
            <person name="Meyerdierks A."/>
            <person name="Storesund J.E."/>
            <person name="Kallscheuer N."/>
            <person name="Luecker S."/>
            <person name="Lage O.M."/>
            <person name="Pohl T."/>
            <person name="Merkel B.J."/>
            <person name="Hornburger P."/>
            <person name="Mueller R.-W."/>
            <person name="Bruemmer F."/>
            <person name="Labrenz M."/>
            <person name="Spormann A.M."/>
            <person name="Op den Camp H."/>
            <person name="Overmann J."/>
            <person name="Amann R."/>
            <person name="Jetten M.S.M."/>
            <person name="Mascher T."/>
            <person name="Medema M.H."/>
            <person name="Devos D.P."/>
            <person name="Kaster A.-K."/>
            <person name="Ovreas L."/>
            <person name="Rohde M."/>
            <person name="Galperin M.Y."/>
            <person name="Jogler C."/>
        </authorList>
    </citation>
    <scope>NUCLEOTIDE SEQUENCE [LARGE SCALE GENOMIC DNA]</scope>
    <source>
        <strain evidence="2 3">UC8</strain>
    </source>
</reference>
<keyword evidence="3" id="KW-1185">Reference proteome</keyword>
<proteinExistence type="predicted"/>
<keyword evidence="1" id="KW-0812">Transmembrane</keyword>